<evidence type="ECO:0000259" key="1">
    <source>
        <dbReference type="Pfam" id="PF00561"/>
    </source>
</evidence>
<gene>
    <name evidence="2" type="ORF">DXZ20_09060</name>
</gene>
<dbReference type="Proteomes" id="UP000481033">
    <property type="component" value="Unassembled WGS sequence"/>
</dbReference>
<accession>A0A6M0RHV0</accession>
<organism evidence="2 3">
    <name type="scientific">Adonisia turfae CCMR0081</name>
    <dbReference type="NCBI Taxonomy" id="2292702"/>
    <lineage>
        <taxon>Bacteria</taxon>
        <taxon>Bacillati</taxon>
        <taxon>Cyanobacteriota</taxon>
        <taxon>Adonisia</taxon>
        <taxon>Adonisia turfae</taxon>
    </lineage>
</organism>
<dbReference type="GO" id="GO:0016787">
    <property type="term" value="F:hydrolase activity"/>
    <property type="evidence" value="ECO:0007669"/>
    <property type="project" value="UniProtKB-KW"/>
</dbReference>
<keyword evidence="2" id="KW-0378">Hydrolase</keyword>
<sequence length="328" mass="37279">MWLRNLILICTTAYHIWCCRQEAQTPPPGKVYDIGDCQLHLYRRGRPRPHQPTVILDHSLGGVEGYLLIDEIAEFADVCIYDRAGYGWSSNSPNPRNSNEMMQEFEALMRQADIRPPYVLVGDSLASYTMRLYAHTYPDNVAGLILTDGLHEDGMARLPGSLKLMKAVFTAGFLMSVVGSALGFIRIMQQLGLFQVISPRLRQYSQEQLAPVLRSFVRPKHWFTMAREMISLNASHEQLRKTGNLGSLPVINIKASHFFTPAPLVKPLPLETADHLWTQMHHNLMRLSTQSLSLPAQSSSHFVWVDQPEAMIEAIDRMLLKLQRERQS</sequence>
<dbReference type="RefSeq" id="WP_163671311.1">
    <property type="nucleotide sequence ID" value="NZ_QXHD01000004.1"/>
</dbReference>
<reference evidence="2 3" key="1">
    <citation type="journal article" date="2020" name="Microb. Ecol.">
        <title>Ecogenomics of the Marine Benthic Filamentous Cyanobacterium Adonisia.</title>
        <authorList>
            <person name="Walter J.M."/>
            <person name="Coutinho F.H."/>
            <person name="Leomil L."/>
            <person name="Hargreaves P.I."/>
            <person name="Campeao M.E."/>
            <person name="Vieira V.V."/>
            <person name="Silva B.S."/>
            <person name="Fistarol G.O."/>
            <person name="Salomon P.S."/>
            <person name="Sawabe T."/>
            <person name="Mino S."/>
            <person name="Hosokawa M."/>
            <person name="Miyashita H."/>
            <person name="Maruyama F."/>
            <person name="van Verk M.C."/>
            <person name="Dutilh B.E."/>
            <person name="Thompson C.C."/>
            <person name="Thompson F.L."/>
        </authorList>
    </citation>
    <scope>NUCLEOTIDE SEQUENCE [LARGE SCALE GENOMIC DNA]</scope>
    <source>
        <strain evidence="2 3">CCMR0081</strain>
    </source>
</reference>
<dbReference type="InterPro" id="IPR000073">
    <property type="entry name" value="AB_hydrolase_1"/>
</dbReference>
<name>A0A6M0RHV0_9CYAN</name>
<dbReference type="Gene3D" id="3.40.50.1820">
    <property type="entry name" value="alpha/beta hydrolase"/>
    <property type="match status" value="1"/>
</dbReference>
<feature type="domain" description="AB hydrolase-1" evidence="1">
    <location>
        <begin position="52"/>
        <end position="151"/>
    </location>
</feature>
<dbReference type="InterPro" id="IPR029058">
    <property type="entry name" value="AB_hydrolase_fold"/>
</dbReference>
<dbReference type="EMBL" id="QXHD01000004">
    <property type="protein sequence ID" value="NEZ55818.1"/>
    <property type="molecule type" value="Genomic_DNA"/>
</dbReference>
<evidence type="ECO:0000313" key="2">
    <source>
        <dbReference type="EMBL" id="NEZ55818.1"/>
    </source>
</evidence>
<protein>
    <submittedName>
        <fullName evidence="2">Alpha/beta hydrolase</fullName>
    </submittedName>
</protein>
<proteinExistence type="predicted"/>
<dbReference type="AlphaFoldDB" id="A0A6M0RHV0"/>
<comment type="caution">
    <text evidence="2">The sequence shown here is derived from an EMBL/GenBank/DDBJ whole genome shotgun (WGS) entry which is preliminary data.</text>
</comment>
<keyword evidence="3" id="KW-1185">Reference proteome</keyword>
<dbReference type="Pfam" id="PF00561">
    <property type="entry name" value="Abhydrolase_1"/>
    <property type="match status" value="1"/>
</dbReference>
<evidence type="ECO:0000313" key="3">
    <source>
        <dbReference type="Proteomes" id="UP000481033"/>
    </source>
</evidence>
<dbReference type="SUPFAM" id="SSF53474">
    <property type="entry name" value="alpha/beta-Hydrolases"/>
    <property type="match status" value="1"/>
</dbReference>